<evidence type="ECO:0000256" key="9">
    <source>
        <dbReference type="SAM" id="MobiDB-lite"/>
    </source>
</evidence>
<feature type="transmembrane region" description="Helical" evidence="10">
    <location>
        <begin position="183"/>
        <end position="206"/>
    </location>
</feature>
<evidence type="ECO:0000256" key="3">
    <source>
        <dbReference type="ARBA" id="ARBA00022692"/>
    </source>
</evidence>
<dbReference type="GO" id="GO:0015271">
    <property type="term" value="F:outward rectifier potassium channel activity"/>
    <property type="evidence" value="ECO:0007669"/>
    <property type="project" value="TreeGrafter"/>
</dbReference>
<feature type="transmembrane region" description="Helical" evidence="10">
    <location>
        <begin position="146"/>
        <end position="171"/>
    </location>
</feature>
<feature type="transmembrane region" description="Helical" evidence="10">
    <location>
        <begin position="385"/>
        <end position="404"/>
    </location>
</feature>
<feature type="transmembrane region" description="Helical" evidence="10">
    <location>
        <begin position="285"/>
        <end position="315"/>
    </location>
</feature>
<keyword evidence="7 8" id="KW-0407">Ion channel</keyword>
<feature type="transmembrane region" description="Helical" evidence="10">
    <location>
        <begin position="416"/>
        <end position="433"/>
    </location>
</feature>
<keyword evidence="13" id="KW-1185">Reference proteome</keyword>
<evidence type="ECO:0000256" key="1">
    <source>
        <dbReference type="ARBA" id="ARBA00004141"/>
    </source>
</evidence>
<reference evidence="12 13" key="1">
    <citation type="journal article" date="2012" name="Eukaryot. Cell">
        <title>Draft genome sequence of Wickerhamomyces ciferrii NRRL Y-1031 F-60-10.</title>
        <authorList>
            <person name="Schneider J."/>
            <person name="Andrea H."/>
            <person name="Blom J."/>
            <person name="Jaenicke S."/>
            <person name="Ruckert C."/>
            <person name="Schorsch C."/>
            <person name="Szczepanowski R."/>
            <person name="Farwick M."/>
            <person name="Goesmann A."/>
            <person name="Puhler A."/>
            <person name="Schaffer S."/>
            <person name="Tauch A."/>
            <person name="Kohler T."/>
            <person name="Brinkrolf K."/>
        </authorList>
    </citation>
    <scope>NUCLEOTIDE SEQUENCE [LARGE SCALE GENOMIC DNA]</scope>
    <source>
        <strain evidence="13">ATCC 14091 / BCRC 22168 / CBS 111 / JCM 3599 / NBRC 0793 / NRRL Y-1031 F-60-10</strain>
    </source>
</reference>
<sequence length="592" mass="67080">MSDPDNYQPQDDIPSITTSKTTQPINFGVHRKLTKIDSKIPQNTLMMSKSKIGLLNIEPGSMEFIWWFFVSSELPVFTACIGPLANMISIAALVDKWRINVDGVAINDSIPVITLNSLSLAMGCLANISLVLNFSERLHYKISQFISIICFIGGSIILTVALLIAHFQYFVHTDNENYSKSEGFWFGVITVILYAFCGISCLINFSGYLLGKYPPVFNLSFAERGLIAYTLLLAIWFLWGAAMFSNIMNDLSFGNAMYYCTISLLTIGLGDIVPESDVTKALSLFYSLTGVIILGLIIAMIRGVIVSLSTPIYFWNRVETQRKKLVRRLKKENRSVTFEESFELIRSIRRQVKKSRTQFSSFLTLVIFVTFWLIGALVFHYTEDWRYFDAVYFCFLCLITIGYGDYHPYSTAGRPVFIVWAIAAVPLMTALISNVGDTLYSLASSGISLKLLRILFSARPKRHHEEYIDMVDDVNDENEDDGGSSRSVDEILNESNKDVKQPVKTSDLIKKLKELLIEAKESPRKRYTFEEWGSIIELLEVQEDEFPDEMFWLSDSSPLSFPISEPNYMLYLLFNKLEKKVGKDAEILGGLS</sequence>
<feature type="transmembrane region" description="Helical" evidence="10">
    <location>
        <begin position="64"/>
        <end position="94"/>
    </location>
</feature>
<comment type="subcellular location">
    <subcellularLocation>
        <location evidence="1">Membrane</location>
        <topology evidence="1">Multi-pass membrane protein</topology>
    </subcellularLocation>
</comment>
<name>K0KEP5_WICCF</name>
<proteinExistence type="inferred from homology"/>
<feature type="transmembrane region" description="Helical" evidence="10">
    <location>
        <begin position="256"/>
        <end position="273"/>
    </location>
</feature>
<keyword evidence="3 8" id="KW-0812">Transmembrane</keyword>
<feature type="region of interest" description="Disordered" evidence="9">
    <location>
        <begin position="472"/>
        <end position="491"/>
    </location>
</feature>
<feature type="compositionally biased region" description="Acidic residues" evidence="9">
    <location>
        <begin position="472"/>
        <end position="482"/>
    </location>
</feature>
<dbReference type="GO" id="GO:0022841">
    <property type="term" value="F:potassium ion leak channel activity"/>
    <property type="evidence" value="ECO:0007669"/>
    <property type="project" value="TreeGrafter"/>
</dbReference>
<evidence type="ECO:0000256" key="8">
    <source>
        <dbReference type="RuleBase" id="RU003857"/>
    </source>
</evidence>
<dbReference type="InterPro" id="IPR003280">
    <property type="entry name" value="2pore_dom_K_chnl"/>
</dbReference>
<dbReference type="Proteomes" id="UP000009328">
    <property type="component" value="Unassembled WGS sequence"/>
</dbReference>
<dbReference type="SUPFAM" id="SSF81324">
    <property type="entry name" value="Voltage-gated potassium channels"/>
    <property type="match status" value="2"/>
</dbReference>
<dbReference type="InterPro" id="IPR013099">
    <property type="entry name" value="K_chnl_dom"/>
</dbReference>
<keyword evidence="2 8" id="KW-0813">Transport</keyword>
<feature type="domain" description="Potassium channel" evidence="11">
    <location>
        <begin position="368"/>
        <end position="439"/>
    </location>
</feature>
<evidence type="ECO:0000256" key="5">
    <source>
        <dbReference type="ARBA" id="ARBA00023065"/>
    </source>
</evidence>
<dbReference type="InParanoid" id="K0KEP5"/>
<feature type="domain" description="Potassium channel" evidence="11">
    <location>
        <begin position="232"/>
        <end position="304"/>
    </location>
</feature>
<dbReference type="FunCoup" id="K0KEP5">
    <property type="interactions" value="22"/>
</dbReference>
<feature type="transmembrane region" description="Helical" evidence="10">
    <location>
        <begin position="359"/>
        <end position="379"/>
    </location>
</feature>
<evidence type="ECO:0000256" key="7">
    <source>
        <dbReference type="ARBA" id="ARBA00023303"/>
    </source>
</evidence>
<organism evidence="12 13">
    <name type="scientific">Wickerhamomyces ciferrii (strain ATCC 14091 / BCRC 22168 / CBS 111 / JCM 3599 / NBRC 0793 / NRRL Y-1031 F-60-10)</name>
    <name type="common">Yeast</name>
    <name type="synonym">Pichia ciferrii</name>
    <dbReference type="NCBI Taxonomy" id="1206466"/>
    <lineage>
        <taxon>Eukaryota</taxon>
        <taxon>Fungi</taxon>
        <taxon>Dikarya</taxon>
        <taxon>Ascomycota</taxon>
        <taxon>Saccharomycotina</taxon>
        <taxon>Saccharomycetes</taxon>
        <taxon>Phaffomycetales</taxon>
        <taxon>Wickerhamomycetaceae</taxon>
        <taxon>Wickerhamomyces</taxon>
    </lineage>
</organism>
<evidence type="ECO:0000259" key="11">
    <source>
        <dbReference type="Pfam" id="PF07885"/>
    </source>
</evidence>
<dbReference type="Gene3D" id="1.10.287.70">
    <property type="match status" value="2"/>
</dbReference>
<evidence type="ECO:0000313" key="12">
    <source>
        <dbReference type="EMBL" id="CCH40692.1"/>
    </source>
</evidence>
<feature type="transmembrane region" description="Helical" evidence="10">
    <location>
        <begin position="115"/>
        <end position="134"/>
    </location>
</feature>
<dbReference type="STRING" id="1206466.K0KEP5"/>
<evidence type="ECO:0000256" key="2">
    <source>
        <dbReference type="ARBA" id="ARBA00022448"/>
    </source>
</evidence>
<comment type="caution">
    <text evidence="12">The sequence shown here is derived from an EMBL/GenBank/DDBJ whole genome shotgun (WGS) entry which is preliminary data.</text>
</comment>
<dbReference type="PANTHER" id="PTHR11003:SF342">
    <property type="entry name" value="OUTWARD-RECTIFIER POTASSIUM CHANNEL TOK1"/>
    <property type="match status" value="1"/>
</dbReference>
<feature type="region of interest" description="Disordered" evidence="9">
    <location>
        <begin position="1"/>
        <end position="21"/>
    </location>
</feature>
<protein>
    <submittedName>
        <fullName evidence="12">Outward-rectifier potassium channel TOK1</fullName>
    </submittedName>
</protein>
<feature type="transmembrane region" description="Helical" evidence="10">
    <location>
        <begin position="226"/>
        <end position="244"/>
    </location>
</feature>
<dbReference type="PANTHER" id="PTHR11003">
    <property type="entry name" value="POTASSIUM CHANNEL, SUBFAMILY K"/>
    <property type="match status" value="1"/>
</dbReference>
<dbReference type="EMBL" id="CAIF01000003">
    <property type="protein sequence ID" value="CCH40692.1"/>
    <property type="molecule type" value="Genomic_DNA"/>
</dbReference>
<dbReference type="AlphaFoldDB" id="K0KEP5"/>
<keyword evidence="5 8" id="KW-0406">Ion transport</keyword>
<keyword evidence="6 10" id="KW-0472">Membrane</keyword>
<evidence type="ECO:0000256" key="4">
    <source>
        <dbReference type="ARBA" id="ARBA00022989"/>
    </source>
</evidence>
<accession>K0KEP5</accession>
<dbReference type="Pfam" id="PF07885">
    <property type="entry name" value="Ion_trans_2"/>
    <property type="match status" value="2"/>
</dbReference>
<dbReference type="PRINTS" id="PR01333">
    <property type="entry name" value="2POREKCHANEL"/>
</dbReference>
<dbReference type="eggNOG" id="KOG1418">
    <property type="taxonomic scope" value="Eukaryota"/>
</dbReference>
<keyword evidence="4 10" id="KW-1133">Transmembrane helix</keyword>
<dbReference type="GO" id="GO:0005886">
    <property type="term" value="C:plasma membrane"/>
    <property type="evidence" value="ECO:0007669"/>
    <property type="project" value="TreeGrafter"/>
</dbReference>
<evidence type="ECO:0000313" key="13">
    <source>
        <dbReference type="Proteomes" id="UP000009328"/>
    </source>
</evidence>
<dbReference type="GO" id="GO:0030322">
    <property type="term" value="P:stabilization of membrane potential"/>
    <property type="evidence" value="ECO:0007669"/>
    <property type="project" value="TreeGrafter"/>
</dbReference>
<comment type="similarity">
    <text evidence="8">Belongs to the two pore domain potassium channel (TC 1.A.1.8) family.</text>
</comment>
<dbReference type="HOGENOM" id="CLU_013394_2_0_1"/>
<evidence type="ECO:0000256" key="10">
    <source>
        <dbReference type="SAM" id="Phobius"/>
    </source>
</evidence>
<evidence type="ECO:0000256" key="6">
    <source>
        <dbReference type="ARBA" id="ARBA00023136"/>
    </source>
</evidence>
<gene>
    <name evidence="12" type="ORF">BN7_226</name>
</gene>